<evidence type="ECO:0000313" key="15">
    <source>
        <dbReference type="Proteomes" id="UP000266568"/>
    </source>
</evidence>
<gene>
    <name evidence="14" type="ORF">DFR49_2538</name>
</gene>
<evidence type="ECO:0000256" key="5">
    <source>
        <dbReference type="ARBA" id="ARBA00022692"/>
    </source>
</evidence>
<keyword evidence="15" id="KW-1185">Reference proteome</keyword>
<evidence type="ECO:0000256" key="8">
    <source>
        <dbReference type="ARBA" id="ARBA00023136"/>
    </source>
</evidence>
<dbReference type="Gene3D" id="2.170.130.10">
    <property type="entry name" value="TonB-dependent receptor, plug domain"/>
    <property type="match status" value="1"/>
</dbReference>
<keyword evidence="5 10" id="KW-0812">Transmembrane</keyword>
<keyword evidence="3 10" id="KW-1134">Transmembrane beta strand</keyword>
<organism evidence="14 15">
    <name type="scientific">Hephaestia caeni</name>
    <dbReference type="NCBI Taxonomy" id="645617"/>
    <lineage>
        <taxon>Bacteria</taxon>
        <taxon>Pseudomonadati</taxon>
        <taxon>Pseudomonadota</taxon>
        <taxon>Alphaproteobacteria</taxon>
        <taxon>Sphingomonadales</taxon>
        <taxon>Sphingomonadaceae</taxon>
        <taxon>Hephaestia</taxon>
    </lineage>
</organism>
<dbReference type="SMART" id="SM00965">
    <property type="entry name" value="STN"/>
    <property type="match status" value="1"/>
</dbReference>
<dbReference type="PANTHER" id="PTHR47234:SF3">
    <property type="entry name" value="SECRETIN_TONB SHORT N-TERMINAL DOMAIN-CONTAINING PROTEIN"/>
    <property type="match status" value="1"/>
</dbReference>
<dbReference type="PROSITE" id="PS52016">
    <property type="entry name" value="TONB_DEPENDENT_REC_3"/>
    <property type="match status" value="1"/>
</dbReference>
<dbReference type="RefSeq" id="WP_245968420.1">
    <property type="nucleotide sequence ID" value="NZ_QXDC01000003.1"/>
</dbReference>
<keyword evidence="2 10" id="KW-0813">Transport</keyword>
<dbReference type="GO" id="GO:0009279">
    <property type="term" value="C:cell outer membrane"/>
    <property type="evidence" value="ECO:0007669"/>
    <property type="project" value="UniProtKB-SubCell"/>
</dbReference>
<dbReference type="InterPro" id="IPR039426">
    <property type="entry name" value="TonB-dep_rcpt-like"/>
</dbReference>
<keyword evidence="4" id="KW-0410">Iron transport</keyword>
<sequence length="852" mass="89792">MAPNRIHVIAVLMASAAGVLATVPASASDRQVYQFDLPAQNLGDALRTVAAKAGLELYARADDVNNIPAARLQARMTAREAIERLLAGTNLRARFDKGAVIIRGRPTQKSESDSAAQTDIVVTGSRIQGGKVAAPVTTVTSADIRKAGHADLGEVMRSLPLNFAGGQSPGIGTDQGSANTNVNGASSVNLLGLGPNATLTLLDGNRLSYTGVNAAVDISAIPVAAVDRIEIVADGASAIYGADAVAGVVNVRLRRDYNGASVMGRIGGATDGGGFQQQYNIVGGRKWTSGGILATYDYLSNNPVFASQRIYAAKMASDATLYPALTRHSALVSLNQDVGDLVSFTIDSLYKNSRQQIIQGFVSGQSHFASGADALAKTTTFSIAPNATVKLGGDWLARLVTAYARDDTDIASNVYSAGAIISAGTRRYKNSSISIELGAQGSIGELPAGPLRAAFGLGYRDVGLNLVGTNAGITLQKFSKHRDNRFAYGELYFPILSPNQRSRFGRELSFSAAFRYEENGGTGSVALPKIGVIYSPVGGLTLKGSWGRSFRLPTLYQQYSGYAAVLDPATSYGTGLPTGATVLWLGGAGPNMKPERSENWTISAEIKPAALDALSATFSYFNFDYTNRVATPISSSAGILDNPIYSSLVTLSPTAALLQAEISGATVGLQNAAGQPYDPADVVALVDTRDRNVARQNFHGINLAVRYLARLPHNRSLDFTLDGTWIASDQQLLAGLPYVDLAGTIFNPPHLRARAGVSYSTDMLSLSGYANLSSHLTDNRTAAVAEFAGPSTFDLSAQFKGGNGFELGATISNLFNQKPKTIVTASAYQTPFDTTNYSPLGRFVSVSVRKSW</sequence>
<dbReference type="SUPFAM" id="SSF56935">
    <property type="entry name" value="Porins"/>
    <property type="match status" value="1"/>
</dbReference>
<evidence type="ECO:0000256" key="2">
    <source>
        <dbReference type="ARBA" id="ARBA00022448"/>
    </source>
</evidence>
<dbReference type="Gene3D" id="3.55.50.30">
    <property type="match status" value="1"/>
</dbReference>
<dbReference type="PANTHER" id="PTHR47234">
    <property type="match status" value="1"/>
</dbReference>
<feature type="domain" description="Secretin/TonB short N-terminal" evidence="13">
    <location>
        <begin position="55"/>
        <end position="105"/>
    </location>
</feature>
<dbReference type="InterPro" id="IPR000531">
    <property type="entry name" value="Beta-barrel_TonB"/>
</dbReference>
<protein>
    <submittedName>
        <fullName evidence="14">TonB-dependent receptor-like protein</fullName>
    </submittedName>
</protein>
<proteinExistence type="inferred from homology"/>
<accession>A0A397PAW8</accession>
<evidence type="ECO:0000256" key="3">
    <source>
        <dbReference type="ARBA" id="ARBA00022452"/>
    </source>
</evidence>
<comment type="subcellular location">
    <subcellularLocation>
        <location evidence="1 10">Cell outer membrane</location>
        <topology evidence="1 10">Multi-pass membrane protein</topology>
    </subcellularLocation>
</comment>
<dbReference type="Gene3D" id="2.40.170.20">
    <property type="entry name" value="TonB-dependent receptor, beta-barrel domain"/>
    <property type="match status" value="1"/>
</dbReference>
<evidence type="ECO:0000256" key="6">
    <source>
        <dbReference type="ARBA" id="ARBA00023004"/>
    </source>
</evidence>
<comment type="caution">
    <text evidence="14">The sequence shown here is derived from an EMBL/GenBank/DDBJ whole genome shotgun (WGS) entry which is preliminary data.</text>
</comment>
<evidence type="ECO:0000313" key="14">
    <source>
        <dbReference type="EMBL" id="RIA44297.1"/>
    </source>
</evidence>
<dbReference type="GO" id="GO:0006826">
    <property type="term" value="P:iron ion transport"/>
    <property type="evidence" value="ECO:0007669"/>
    <property type="project" value="UniProtKB-KW"/>
</dbReference>
<evidence type="ECO:0000256" key="10">
    <source>
        <dbReference type="PROSITE-ProRule" id="PRU01360"/>
    </source>
</evidence>
<keyword evidence="6" id="KW-0408">Iron</keyword>
<dbReference type="InterPro" id="IPR012910">
    <property type="entry name" value="Plug_dom"/>
</dbReference>
<dbReference type="InterPro" id="IPR036942">
    <property type="entry name" value="Beta-barrel_TonB_sf"/>
</dbReference>
<keyword evidence="12" id="KW-0732">Signal</keyword>
<feature type="chain" id="PRO_5017291602" evidence="12">
    <location>
        <begin position="28"/>
        <end position="852"/>
    </location>
</feature>
<evidence type="ECO:0000256" key="4">
    <source>
        <dbReference type="ARBA" id="ARBA00022496"/>
    </source>
</evidence>
<dbReference type="AlphaFoldDB" id="A0A397PAW8"/>
<evidence type="ECO:0000259" key="13">
    <source>
        <dbReference type="SMART" id="SM00965"/>
    </source>
</evidence>
<evidence type="ECO:0000256" key="1">
    <source>
        <dbReference type="ARBA" id="ARBA00004571"/>
    </source>
</evidence>
<evidence type="ECO:0000256" key="9">
    <source>
        <dbReference type="ARBA" id="ARBA00023237"/>
    </source>
</evidence>
<dbReference type="Pfam" id="PF00593">
    <property type="entry name" value="TonB_dep_Rec_b-barrel"/>
    <property type="match status" value="1"/>
</dbReference>
<dbReference type="InterPro" id="IPR011662">
    <property type="entry name" value="Secretin/TonB_short_N"/>
</dbReference>
<keyword evidence="8 10" id="KW-0472">Membrane</keyword>
<comment type="similarity">
    <text evidence="10 11">Belongs to the TonB-dependent receptor family.</text>
</comment>
<name>A0A397PAW8_9SPHN</name>
<evidence type="ECO:0000256" key="11">
    <source>
        <dbReference type="RuleBase" id="RU003357"/>
    </source>
</evidence>
<keyword evidence="7 11" id="KW-0798">TonB box</keyword>
<keyword evidence="14" id="KW-0675">Receptor</keyword>
<evidence type="ECO:0000256" key="7">
    <source>
        <dbReference type="ARBA" id="ARBA00023077"/>
    </source>
</evidence>
<dbReference type="Proteomes" id="UP000266568">
    <property type="component" value="Unassembled WGS sequence"/>
</dbReference>
<keyword evidence="4" id="KW-0406">Ion transport</keyword>
<dbReference type="Pfam" id="PF07715">
    <property type="entry name" value="Plug"/>
    <property type="match status" value="1"/>
</dbReference>
<feature type="signal peptide" evidence="12">
    <location>
        <begin position="1"/>
        <end position="27"/>
    </location>
</feature>
<evidence type="ECO:0000256" key="12">
    <source>
        <dbReference type="SAM" id="SignalP"/>
    </source>
</evidence>
<keyword evidence="9 10" id="KW-0998">Cell outer membrane</keyword>
<dbReference type="EMBL" id="QXDC01000003">
    <property type="protein sequence ID" value="RIA44297.1"/>
    <property type="molecule type" value="Genomic_DNA"/>
</dbReference>
<dbReference type="InterPro" id="IPR037066">
    <property type="entry name" value="Plug_dom_sf"/>
</dbReference>
<reference evidence="14 15" key="1">
    <citation type="submission" date="2018-08" db="EMBL/GenBank/DDBJ databases">
        <title>Genomic Encyclopedia of Type Strains, Phase IV (KMG-IV): sequencing the most valuable type-strain genomes for metagenomic binning, comparative biology and taxonomic classification.</title>
        <authorList>
            <person name="Goeker M."/>
        </authorList>
    </citation>
    <scope>NUCLEOTIDE SEQUENCE [LARGE SCALE GENOMIC DNA]</scope>
    <source>
        <strain evidence="14 15">DSM 25527</strain>
    </source>
</reference>